<dbReference type="eggNOG" id="COG3267">
    <property type="taxonomic scope" value="Bacteria"/>
</dbReference>
<evidence type="ECO:0000313" key="3">
    <source>
        <dbReference type="Proteomes" id="UP000030652"/>
    </source>
</evidence>
<comment type="caution">
    <text evidence="2">The sequence shown here is derived from an EMBL/GenBank/DDBJ whole genome shotgun (WGS) entry which is preliminary data.</text>
</comment>
<gene>
    <name evidence="2" type="primary">exeA_2</name>
    <name evidence="2" type="ORF">SCABRO_01324</name>
</gene>
<dbReference type="SUPFAM" id="SSF52540">
    <property type="entry name" value="P-loop containing nucleoside triphosphate hydrolases"/>
    <property type="match status" value="1"/>
</dbReference>
<accession>A0A0B0EQI8</accession>
<dbReference type="EMBL" id="JRYO01000085">
    <property type="protein sequence ID" value="KHE92935.1"/>
    <property type="molecule type" value="Genomic_DNA"/>
</dbReference>
<dbReference type="GO" id="GO:0016887">
    <property type="term" value="F:ATP hydrolysis activity"/>
    <property type="evidence" value="ECO:0007669"/>
    <property type="project" value="InterPro"/>
</dbReference>
<dbReference type="InterPro" id="IPR027417">
    <property type="entry name" value="P-loop_NTPase"/>
</dbReference>
<dbReference type="Gene3D" id="3.40.50.300">
    <property type="entry name" value="P-loop containing nucleotide triphosphate hydrolases"/>
    <property type="match status" value="1"/>
</dbReference>
<feature type="domain" description="AAA+ ATPase" evidence="1">
    <location>
        <begin position="42"/>
        <end position="194"/>
    </location>
</feature>
<name>A0A0B0EQI8_9BACT</name>
<dbReference type="InterPro" id="IPR052026">
    <property type="entry name" value="ExeA_AAA_ATPase_DNA-bind"/>
</dbReference>
<organism evidence="2 3">
    <name type="scientific">Candidatus Scalindua brodae</name>
    <dbReference type="NCBI Taxonomy" id="237368"/>
    <lineage>
        <taxon>Bacteria</taxon>
        <taxon>Pseudomonadati</taxon>
        <taxon>Planctomycetota</taxon>
        <taxon>Candidatus Brocadiia</taxon>
        <taxon>Candidatus Brocadiales</taxon>
        <taxon>Candidatus Scalinduaceae</taxon>
        <taxon>Candidatus Scalindua</taxon>
    </lineage>
</organism>
<dbReference type="Pfam" id="PF13401">
    <property type="entry name" value="AAA_22"/>
    <property type="match status" value="1"/>
</dbReference>
<proteinExistence type="predicted"/>
<dbReference type="InterPro" id="IPR003593">
    <property type="entry name" value="AAA+_ATPase"/>
</dbReference>
<reference evidence="2 3" key="1">
    <citation type="submission" date="2014-10" db="EMBL/GenBank/DDBJ databases">
        <title>Draft genome of anammox bacterium scalindua brodae, obtained using differential coverage binning of sequence data from two enrichment reactors.</title>
        <authorList>
            <person name="Speth D.R."/>
            <person name="Russ L."/>
            <person name="Kartal B."/>
            <person name="Op den Camp H.J."/>
            <person name="Dutilh B.E."/>
            <person name="Jetten M.S."/>
        </authorList>
    </citation>
    <scope>NUCLEOTIDE SEQUENCE [LARGE SCALE GENOMIC DNA]</scope>
    <source>
        <strain evidence="2">RU1</strain>
    </source>
</reference>
<protein>
    <submittedName>
        <fullName evidence="2">General secretion pathway protein A (ExeA)</fullName>
    </submittedName>
</protein>
<dbReference type="AlphaFoldDB" id="A0A0B0EQI8"/>
<evidence type="ECO:0000313" key="2">
    <source>
        <dbReference type="EMBL" id="KHE92935.1"/>
    </source>
</evidence>
<evidence type="ECO:0000259" key="1">
    <source>
        <dbReference type="SMART" id="SM00382"/>
    </source>
</evidence>
<dbReference type="Proteomes" id="UP000030652">
    <property type="component" value="Unassembled WGS sequence"/>
</dbReference>
<dbReference type="SMART" id="SM00382">
    <property type="entry name" value="AAA"/>
    <property type="match status" value="1"/>
</dbReference>
<dbReference type="PANTHER" id="PTHR35894:SF1">
    <property type="entry name" value="PHOSPHORIBULOKINASE _ URIDINE KINASE FAMILY"/>
    <property type="match status" value="1"/>
</dbReference>
<sequence>MYEKYWGLDTLPFENVPDPRFLYRSSQHEEALMRLIYATKSQKGAAMLTGEIGCGKTTLSRVFIQELSSDEYEIGLIANPCLSPTDLIKEILYQLGVEKSVEGKTEMLHMLNEKMLENLNNDKKTIVVIDEAQAIESETTLEELRLLLNFQLNEKFLVTLILIGQPELREKVANIKQLDSRISIRYHLKHLDFNDTIKYVIFRLRVAGLKKNIITKEAIEKIYSHTKGIPRKINNICDLALLDGFSTKAELISTKIIQKLIDDTNT</sequence>
<dbReference type="InterPro" id="IPR049945">
    <property type="entry name" value="AAA_22"/>
</dbReference>
<dbReference type="PANTHER" id="PTHR35894">
    <property type="entry name" value="GENERAL SECRETION PATHWAY PROTEIN A-RELATED"/>
    <property type="match status" value="1"/>
</dbReference>